<accession>A0ABT2I0K8</accession>
<dbReference type="Gene3D" id="3.90.650.10">
    <property type="entry name" value="PurM-like C-terminal domain"/>
    <property type="match status" value="1"/>
</dbReference>
<evidence type="ECO:0000313" key="4">
    <source>
        <dbReference type="EMBL" id="MCT2398333.1"/>
    </source>
</evidence>
<evidence type="ECO:0000256" key="1">
    <source>
        <dbReference type="ARBA" id="ARBA00006243"/>
    </source>
</evidence>
<dbReference type="Gene3D" id="3.30.1330.10">
    <property type="entry name" value="PurM-like, N-terminal domain"/>
    <property type="match status" value="1"/>
</dbReference>
<dbReference type="Pfam" id="PF00586">
    <property type="entry name" value="AIRS"/>
    <property type="match status" value="1"/>
</dbReference>
<gene>
    <name evidence="4" type="primary">hypE</name>
    <name evidence="4" type="ORF">NZK81_02105</name>
</gene>
<feature type="domain" description="PurM-like N-terminal" evidence="2">
    <location>
        <begin position="53"/>
        <end position="165"/>
    </location>
</feature>
<comment type="caution">
    <text evidence="4">The sequence shown here is derived from an EMBL/GenBank/DDBJ whole genome shotgun (WGS) entry which is preliminary data.</text>
</comment>
<sequence length="347" mass="36114">MSDSPTFSLNCPLPETDRDHVEMGHGSGGLLTHRLIEDIFRPAFAEAPEDLEHDGACIEIGGARIAFTTDSYVVRPLFFEGGDIGTLAVNGTVNDLAMCGARPIALSAGFVIEEGFPTSDLARIAQSMREAAQAAGVRLVTGDTKVVERGKGDGLYINSSGIGEVMTPQLVSPRRVRPGDAIVLSGDIGRHGMAVMAAREGLGFEPPIASDCAPLAACVAKLVEQGIDLHCLRDLTRGGLATALVEIAQTAGVAMRLEQAAIPVSEPVRGACEILGLDPLYVANEGRFAALVPAQEAERTLAVLREFDAAAAIIGTVAEGAGSVALQTLGGSYALDLMAGEQLPRIC</sequence>
<reference evidence="4" key="1">
    <citation type="submission" date="2022-09" db="EMBL/GenBank/DDBJ databases">
        <title>Novosphingobium sp. Nov., a polycyclic aromatic hydrocarbon-degrading bacterium isolated form mangrove sediments in HongKong.</title>
        <authorList>
            <person name="Hu Z."/>
        </authorList>
    </citation>
    <scope>NUCLEOTIDE SEQUENCE</scope>
    <source>
        <strain evidence="4">HK4-1</strain>
    </source>
</reference>
<dbReference type="Pfam" id="PF02769">
    <property type="entry name" value="AIRS_C"/>
    <property type="match status" value="1"/>
</dbReference>
<protein>
    <submittedName>
        <fullName evidence="4">Hydrogenase expression/formation protein HypE</fullName>
    </submittedName>
</protein>
<dbReference type="InterPro" id="IPR010918">
    <property type="entry name" value="PurM-like_C_dom"/>
</dbReference>
<dbReference type="InterPro" id="IPR036676">
    <property type="entry name" value="PurM-like_C_sf"/>
</dbReference>
<evidence type="ECO:0000259" key="3">
    <source>
        <dbReference type="Pfam" id="PF02769"/>
    </source>
</evidence>
<dbReference type="NCBIfam" id="TIGR02124">
    <property type="entry name" value="hypE"/>
    <property type="match status" value="1"/>
</dbReference>
<evidence type="ECO:0000313" key="5">
    <source>
        <dbReference type="Proteomes" id="UP001165583"/>
    </source>
</evidence>
<keyword evidence="5" id="KW-1185">Reference proteome</keyword>
<name>A0ABT2I0K8_9SPHN</name>
<dbReference type="PANTHER" id="PTHR30303:SF0">
    <property type="entry name" value="CARBAMOYL DEHYDRATASE HYPE"/>
    <property type="match status" value="1"/>
</dbReference>
<dbReference type="SUPFAM" id="SSF56042">
    <property type="entry name" value="PurM C-terminal domain-like"/>
    <property type="match status" value="1"/>
</dbReference>
<dbReference type="Proteomes" id="UP001165583">
    <property type="component" value="Unassembled WGS sequence"/>
</dbReference>
<organism evidence="4 5">
    <name type="scientific">Novosphingobium mangrovi</name>
    <name type="common">ex Huang et al. 2023</name>
    <dbReference type="NCBI Taxonomy" id="2976432"/>
    <lineage>
        <taxon>Bacteria</taxon>
        <taxon>Pseudomonadati</taxon>
        <taxon>Pseudomonadota</taxon>
        <taxon>Alphaproteobacteria</taxon>
        <taxon>Sphingomonadales</taxon>
        <taxon>Sphingomonadaceae</taxon>
        <taxon>Novosphingobium</taxon>
    </lineage>
</organism>
<dbReference type="PANTHER" id="PTHR30303">
    <property type="entry name" value="HYDROGENASE ISOENZYMES FORMATION PROTEIN HYPE"/>
    <property type="match status" value="1"/>
</dbReference>
<dbReference type="CDD" id="cd02197">
    <property type="entry name" value="HypE"/>
    <property type="match status" value="1"/>
</dbReference>
<dbReference type="EMBL" id="JANZXA010000001">
    <property type="protein sequence ID" value="MCT2398333.1"/>
    <property type="molecule type" value="Genomic_DNA"/>
</dbReference>
<dbReference type="PIRSF" id="PIRSF005644">
    <property type="entry name" value="Hdrgns_mtr_HypE"/>
    <property type="match status" value="1"/>
</dbReference>
<proteinExistence type="inferred from homology"/>
<dbReference type="InterPro" id="IPR036921">
    <property type="entry name" value="PurM-like_N_sf"/>
</dbReference>
<dbReference type="InterPro" id="IPR011854">
    <property type="entry name" value="HypE"/>
</dbReference>
<comment type="similarity">
    <text evidence="1">Belongs to the HypE family.</text>
</comment>
<dbReference type="InterPro" id="IPR016188">
    <property type="entry name" value="PurM-like_N"/>
</dbReference>
<dbReference type="RefSeq" id="WP_260043448.1">
    <property type="nucleotide sequence ID" value="NZ_JANZXA010000001.1"/>
</dbReference>
<dbReference type="SUPFAM" id="SSF55326">
    <property type="entry name" value="PurM N-terminal domain-like"/>
    <property type="match status" value="1"/>
</dbReference>
<feature type="domain" description="PurM-like C-terminal" evidence="3">
    <location>
        <begin position="177"/>
        <end position="322"/>
    </location>
</feature>
<evidence type="ECO:0000259" key="2">
    <source>
        <dbReference type="Pfam" id="PF00586"/>
    </source>
</evidence>